<evidence type="ECO:0000313" key="7">
    <source>
        <dbReference type="Proteomes" id="UP000036000"/>
    </source>
</evidence>
<evidence type="ECO:0000256" key="1">
    <source>
        <dbReference type="ARBA" id="ARBA00005417"/>
    </source>
</evidence>
<dbReference type="SUPFAM" id="SSF52540">
    <property type="entry name" value="P-loop containing nucleoside triphosphate hydrolases"/>
    <property type="match status" value="1"/>
</dbReference>
<dbReference type="InterPro" id="IPR017871">
    <property type="entry name" value="ABC_transporter-like_CS"/>
</dbReference>
<dbReference type="GO" id="GO:0005524">
    <property type="term" value="F:ATP binding"/>
    <property type="evidence" value="ECO:0007669"/>
    <property type="project" value="UniProtKB-KW"/>
</dbReference>
<feature type="domain" description="ABC transporter" evidence="5">
    <location>
        <begin position="2"/>
        <end position="225"/>
    </location>
</feature>
<dbReference type="SMART" id="SM00382">
    <property type="entry name" value="AAA"/>
    <property type="match status" value="1"/>
</dbReference>
<dbReference type="Proteomes" id="UP000036000">
    <property type="component" value="Chromosome"/>
</dbReference>
<protein>
    <recommendedName>
        <fullName evidence="5">ABC transporter domain-containing protein</fullName>
    </recommendedName>
</protein>
<organism evidence="6 7">
    <name type="scientific">Levilactobacillus koreensis</name>
    <dbReference type="NCBI Taxonomy" id="637971"/>
    <lineage>
        <taxon>Bacteria</taxon>
        <taxon>Bacillati</taxon>
        <taxon>Bacillota</taxon>
        <taxon>Bacilli</taxon>
        <taxon>Lactobacillales</taxon>
        <taxon>Lactobacillaceae</taxon>
        <taxon>Levilactobacillus</taxon>
    </lineage>
</organism>
<comment type="similarity">
    <text evidence="1">Belongs to the ABC transporter superfamily.</text>
</comment>
<evidence type="ECO:0000256" key="4">
    <source>
        <dbReference type="ARBA" id="ARBA00022840"/>
    </source>
</evidence>
<proteinExistence type="inferred from homology"/>
<dbReference type="PROSITE" id="PS00211">
    <property type="entry name" value="ABC_TRANSPORTER_1"/>
    <property type="match status" value="1"/>
</dbReference>
<reference evidence="6 7" key="1">
    <citation type="submission" date="2015-07" db="EMBL/GenBank/DDBJ databases">
        <title>Lactobacillus korensis/26-25/ whole genome sequencing.</title>
        <authorList>
            <person name="Kim M.K."/>
            <person name="Im W.-T."/>
            <person name="Srinivasan S."/>
            <person name="Lee J.-J."/>
        </authorList>
    </citation>
    <scope>NUCLEOTIDE SEQUENCE [LARGE SCALE GENOMIC DNA]</scope>
    <source>
        <strain evidence="6 7">26-25</strain>
    </source>
</reference>
<dbReference type="PROSITE" id="PS50893">
    <property type="entry name" value="ABC_TRANSPORTER_2"/>
    <property type="match status" value="1"/>
</dbReference>
<gene>
    <name evidence="6" type="ORF">ABN16_06015</name>
</gene>
<dbReference type="InterPro" id="IPR003593">
    <property type="entry name" value="AAA+_ATPase"/>
</dbReference>
<dbReference type="Gene3D" id="3.40.50.300">
    <property type="entry name" value="P-loop containing nucleotide triphosphate hydrolases"/>
    <property type="match status" value="1"/>
</dbReference>
<dbReference type="PANTHER" id="PTHR43335:SF4">
    <property type="entry name" value="ABC TRANSPORTER, ATP-BINDING PROTEIN"/>
    <property type="match status" value="1"/>
</dbReference>
<evidence type="ECO:0000256" key="3">
    <source>
        <dbReference type="ARBA" id="ARBA00022741"/>
    </source>
</evidence>
<sequence>MVQVTGLRKTFGHRVVLHDVNFAITTGEVVGLVGPNGAGKTTIMKALLGLLATDAGNVRVLGQPVSVNTHTVVTQQVGALIEHPAIYPFLSGWQHLQLMAASVEQMTWVVQALQMQTFIRRPAKRYSLGMKQKLGIAMALVKRPRLVILDEPMNGLDPQSVKRLRHLIGQMAGEGTTFLISSHILSELEKIIDAVILIDQGEMLLQRTMVQFRESARQSLVVRTAENAQALRVLLQAGYPVAQRGSNLVVTQPVALTPLLHTLLDAHIQILKVNQHQEDLETVLLRLLAERKA</sequence>
<keyword evidence="2" id="KW-0813">Transport</keyword>
<dbReference type="PANTHER" id="PTHR43335">
    <property type="entry name" value="ABC TRANSPORTER, ATP-BINDING PROTEIN"/>
    <property type="match status" value="1"/>
</dbReference>
<dbReference type="EMBL" id="CP012033">
    <property type="protein sequence ID" value="AKP66015.1"/>
    <property type="molecule type" value="Genomic_DNA"/>
</dbReference>
<keyword evidence="3" id="KW-0547">Nucleotide-binding</keyword>
<dbReference type="KEGG" id="lko:ABN16_06015"/>
<evidence type="ECO:0000256" key="2">
    <source>
        <dbReference type="ARBA" id="ARBA00022448"/>
    </source>
</evidence>
<dbReference type="Pfam" id="PF00005">
    <property type="entry name" value="ABC_tran"/>
    <property type="match status" value="1"/>
</dbReference>
<dbReference type="InterPro" id="IPR003439">
    <property type="entry name" value="ABC_transporter-like_ATP-bd"/>
</dbReference>
<keyword evidence="4" id="KW-0067">ATP-binding</keyword>
<keyword evidence="7" id="KW-1185">Reference proteome</keyword>
<dbReference type="AlphaFoldDB" id="A0AAC8ZHG6"/>
<evidence type="ECO:0000259" key="5">
    <source>
        <dbReference type="PROSITE" id="PS50893"/>
    </source>
</evidence>
<dbReference type="GO" id="GO:0016887">
    <property type="term" value="F:ATP hydrolysis activity"/>
    <property type="evidence" value="ECO:0007669"/>
    <property type="project" value="InterPro"/>
</dbReference>
<dbReference type="InterPro" id="IPR027417">
    <property type="entry name" value="P-loop_NTPase"/>
</dbReference>
<accession>A0AAC8ZHG6</accession>
<evidence type="ECO:0000313" key="6">
    <source>
        <dbReference type="EMBL" id="AKP66015.1"/>
    </source>
</evidence>
<name>A0AAC8ZHG6_9LACO</name>